<comment type="caution">
    <text evidence="1">The sequence shown here is derived from an EMBL/GenBank/DDBJ whole genome shotgun (WGS) entry which is preliminary data.</text>
</comment>
<dbReference type="Proteomes" id="UP001497444">
    <property type="component" value="Unassembled WGS sequence"/>
</dbReference>
<gene>
    <name evidence="1" type="ORF">CSSPJE1EN1_LOCUS26645</name>
</gene>
<dbReference type="SUPFAM" id="SSF52540">
    <property type="entry name" value="P-loop containing nucleoside triphosphate hydrolases"/>
    <property type="match status" value="1"/>
</dbReference>
<sequence length="194" mass="21679">MQLIGLAGPVAVGKTTVAQYLTAHHEFSEEFFAAKLKEIIAELCDYNFDELNGGEWREKPDSHYGKSPRQIMQEVGTAMRDIIHPNVWVDYLFLNKIYATSKNKVISDARFPNEQRTIIDAGGFIIILNRDGTAPAADAHVSETSYLTLKRTGPPEYAEKIFEVDNNGPIEETVAKIMEIAKNIYIKGSISEAN</sequence>
<dbReference type="InterPro" id="IPR027417">
    <property type="entry name" value="P-loop_NTPase"/>
</dbReference>
<evidence type="ECO:0008006" key="3">
    <source>
        <dbReference type="Google" id="ProtNLM"/>
    </source>
</evidence>
<dbReference type="Pfam" id="PF21448">
    <property type="entry name" value="DNMK"/>
    <property type="match status" value="1"/>
</dbReference>
<accession>A0ABP0VAX8</accession>
<dbReference type="Gene3D" id="3.40.50.300">
    <property type="entry name" value="P-loop containing nucleotide triphosphate hydrolases"/>
    <property type="match status" value="1"/>
</dbReference>
<organism evidence="1 2">
    <name type="scientific">Sphagnum jensenii</name>
    <dbReference type="NCBI Taxonomy" id="128206"/>
    <lineage>
        <taxon>Eukaryota</taxon>
        <taxon>Viridiplantae</taxon>
        <taxon>Streptophyta</taxon>
        <taxon>Embryophyta</taxon>
        <taxon>Bryophyta</taxon>
        <taxon>Sphagnophytina</taxon>
        <taxon>Sphagnopsida</taxon>
        <taxon>Sphagnales</taxon>
        <taxon>Sphagnaceae</taxon>
        <taxon>Sphagnum</taxon>
    </lineage>
</organism>
<name>A0ABP0VAX8_9BRYO</name>
<evidence type="ECO:0000313" key="2">
    <source>
        <dbReference type="Proteomes" id="UP001497444"/>
    </source>
</evidence>
<dbReference type="InterPro" id="IPR048444">
    <property type="entry name" value="DNMK"/>
</dbReference>
<proteinExistence type="predicted"/>
<reference evidence="1" key="1">
    <citation type="submission" date="2024-02" db="EMBL/GenBank/DDBJ databases">
        <authorList>
            <consortium name="ELIXIR-Norway"/>
            <consortium name="Elixir Norway"/>
        </authorList>
    </citation>
    <scope>NUCLEOTIDE SEQUENCE</scope>
</reference>
<keyword evidence="2" id="KW-1185">Reference proteome</keyword>
<evidence type="ECO:0000313" key="1">
    <source>
        <dbReference type="EMBL" id="CAK9251267.1"/>
    </source>
</evidence>
<dbReference type="EMBL" id="CAXAQS010000349">
    <property type="protein sequence ID" value="CAK9251267.1"/>
    <property type="molecule type" value="Genomic_DNA"/>
</dbReference>
<protein>
    <recommendedName>
        <fullName evidence="3">Dephospho-CoA kinase</fullName>
    </recommendedName>
</protein>